<evidence type="ECO:0000313" key="4">
    <source>
        <dbReference type="Proteomes" id="UP000006514"/>
    </source>
</evidence>
<evidence type="ECO:0000256" key="1">
    <source>
        <dbReference type="SAM" id="Coils"/>
    </source>
</evidence>
<gene>
    <name evidence="3" type="ORF">AURDEDRAFT_131718</name>
</gene>
<keyword evidence="4" id="KW-1185">Reference proteome</keyword>
<keyword evidence="1" id="KW-0175">Coiled coil</keyword>
<name>J0WM12_AURST</name>
<reference evidence="4" key="1">
    <citation type="journal article" date="2012" name="Science">
        <title>The Paleozoic origin of enzymatic lignin decomposition reconstructed from 31 fungal genomes.</title>
        <authorList>
            <person name="Floudas D."/>
            <person name="Binder M."/>
            <person name="Riley R."/>
            <person name="Barry K."/>
            <person name="Blanchette R.A."/>
            <person name="Henrissat B."/>
            <person name="Martinez A.T."/>
            <person name="Otillar R."/>
            <person name="Spatafora J.W."/>
            <person name="Yadav J.S."/>
            <person name="Aerts A."/>
            <person name="Benoit I."/>
            <person name="Boyd A."/>
            <person name="Carlson A."/>
            <person name="Copeland A."/>
            <person name="Coutinho P.M."/>
            <person name="de Vries R.P."/>
            <person name="Ferreira P."/>
            <person name="Findley K."/>
            <person name="Foster B."/>
            <person name="Gaskell J."/>
            <person name="Glotzer D."/>
            <person name="Gorecki P."/>
            <person name="Heitman J."/>
            <person name="Hesse C."/>
            <person name="Hori C."/>
            <person name="Igarashi K."/>
            <person name="Jurgens J.A."/>
            <person name="Kallen N."/>
            <person name="Kersten P."/>
            <person name="Kohler A."/>
            <person name="Kuees U."/>
            <person name="Kumar T.K.A."/>
            <person name="Kuo A."/>
            <person name="LaButti K."/>
            <person name="Larrondo L.F."/>
            <person name="Lindquist E."/>
            <person name="Ling A."/>
            <person name="Lombard V."/>
            <person name="Lucas S."/>
            <person name="Lundell T."/>
            <person name="Martin R."/>
            <person name="McLaughlin D.J."/>
            <person name="Morgenstern I."/>
            <person name="Morin E."/>
            <person name="Murat C."/>
            <person name="Nagy L.G."/>
            <person name="Nolan M."/>
            <person name="Ohm R.A."/>
            <person name="Patyshakuliyeva A."/>
            <person name="Rokas A."/>
            <person name="Ruiz-Duenas F.J."/>
            <person name="Sabat G."/>
            <person name="Salamov A."/>
            <person name="Samejima M."/>
            <person name="Schmutz J."/>
            <person name="Slot J.C."/>
            <person name="St John F."/>
            <person name="Stenlid J."/>
            <person name="Sun H."/>
            <person name="Sun S."/>
            <person name="Syed K."/>
            <person name="Tsang A."/>
            <person name="Wiebenga A."/>
            <person name="Young D."/>
            <person name="Pisabarro A."/>
            <person name="Eastwood D.C."/>
            <person name="Martin F."/>
            <person name="Cullen D."/>
            <person name="Grigoriev I.V."/>
            <person name="Hibbett D.S."/>
        </authorList>
    </citation>
    <scope>NUCLEOTIDE SEQUENCE [LARGE SCALE GENOMIC DNA]</scope>
    <source>
        <strain evidence="4">TFB10046</strain>
    </source>
</reference>
<dbReference type="InParanoid" id="J0WM12"/>
<dbReference type="Proteomes" id="UP000006514">
    <property type="component" value="Unassembled WGS sequence"/>
</dbReference>
<evidence type="ECO:0000256" key="2">
    <source>
        <dbReference type="SAM" id="MobiDB-lite"/>
    </source>
</evidence>
<dbReference type="KEGG" id="adl:AURDEDRAFT_131718"/>
<dbReference type="EMBL" id="JH688265">
    <property type="protein sequence ID" value="EJD33373.1"/>
    <property type="molecule type" value="Genomic_DNA"/>
</dbReference>
<feature type="coiled-coil region" evidence="1">
    <location>
        <begin position="47"/>
        <end position="74"/>
    </location>
</feature>
<sequence>MHKRSPPSPPPAVRAVPIEAVHQHVQEVSAKLEAMNRDHDEQYNSCFQAIERSLVDLERRANRLLKEATRISKAGASAGQELILHAEPVIAKAQLIQGEEVKISDAANASSISPAPTMPLPAAQIIIPDIWDPVKIAQYIAVARASNRREDLVFLPPPGALKPAQNVSIPQLDVPRPMPPDSSRASFVLPDESRATGLAADVCALSDRLCQAWVTGWAILHLQAERPTRQDWTAEAKRLIGLVVDIVQAQPESWPIEHWNRINALVLLIVTFEPTWNQPAILQTQRRWYTFTDIEIRDIWYPSADECEFCAKGCIKPCLQKVTGGRCLYCTWRNKGCNPPRVGIPPMAQGSSPRESPALRKHKHANEVEEPKTPSTRSRVSRDPALRSPASTVPSLNPSLGPVRDSNQPLSVARSAQADFMPVIADLLAKGLVDLK</sequence>
<protein>
    <submittedName>
        <fullName evidence="3">Uncharacterized protein</fullName>
    </submittedName>
</protein>
<evidence type="ECO:0000313" key="3">
    <source>
        <dbReference type="EMBL" id="EJD33373.1"/>
    </source>
</evidence>
<feature type="compositionally biased region" description="Polar residues" evidence="2">
    <location>
        <begin position="389"/>
        <end position="398"/>
    </location>
</feature>
<feature type="region of interest" description="Disordered" evidence="2">
    <location>
        <begin position="341"/>
        <end position="408"/>
    </location>
</feature>
<proteinExistence type="predicted"/>
<dbReference type="AlphaFoldDB" id="J0WM12"/>
<organism evidence="3 4">
    <name type="scientific">Auricularia subglabra (strain TFB-10046 / SS5)</name>
    <name type="common">White-rot fungus</name>
    <name type="synonym">Auricularia delicata (strain TFB10046)</name>
    <dbReference type="NCBI Taxonomy" id="717982"/>
    <lineage>
        <taxon>Eukaryota</taxon>
        <taxon>Fungi</taxon>
        <taxon>Dikarya</taxon>
        <taxon>Basidiomycota</taxon>
        <taxon>Agaricomycotina</taxon>
        <taxon>Agaricomycetes</taxon>
        <taxon>Auriculariales</taxon>
        <taxon>Auriculariaceae</taxon>
        <taxon>Auricularia</taxon>
    </lineage>
</organism>
<accession>J0WM12</accession>